<dbReference type="AlphaFoldDB" id="A0A1F4NQ35"/>
<gene>
    <name evidence="1" type="ORF">A3K51_01810</name>
</gene>
<accession>A0A1F4NQ35</accession>
<evidence type="ECO:0000313" key="1">
    <source>
        <dbReference type="EMBL" id="OGB73564.1"/>
    </source>
</evidence>
<proteinExistence type="predicted"/>
<reference evidence="1 2" key="1">
    <citation type="journal article" date="2016" name="Nat. Commun.">
        <title>Thousands of microbial genomes shed light on interconnected biogeochemical processes in an aquifer system.</title>
        <authorList>
            <person name="Anantharaman K."/>
            <person name="Brown C.T."/>
            <person name="Hug L.A."/>
            <person name="Sharon I."/>
            <person name="Castelle C.J."/>
            <person name="Probst A.J."/>
            <person name="Thomas B.C."/>
            <person name="Singh A."/>
            <person name="Wilkins M.J."/>
            <person name="Karaoz U."/>
            <person name="Brodie E.L."/>
            <person name="Williams K.H."/>
            <person name="Hubbard S.S."/>
            <person name="Banfield J.F."/>
        </authorList>
    </citation>
    <scope>NUCLEOTIDE SEQUENCE [LARGE SCALE GENOMIC DNA]</scope>
</reference>
<evidence type="ECO:0000313" key="2">
    <source>
        <dbReference type="Proteomes" id="UP000178085"/>
    </source>
</evidence>
<dbReference type="Proteomes" id="UP000178085">
    <property type="component" value="Unassembled WGS sequence"/>
</dbReference>
<name>A0A1F4NQ35_UNCK3</name>
<comment type="caution">
    <text evidence="1">The sequence shown here is derived from an EMBL/GenBank/DDBJ whole genome shotgun (WGS) entry which is preliminary data.</text>
</comment>
<organism evidence="1 2">
    <name type="scientific">candidate division Kazan bacterium RIFCSPLOWO2_01_FULL_45_19</name>
    <dbReference type="NCBI Taxonomy" id="1798538"/>
    <lineage>
        <taxon>Bacteria</taxon>
        <taxon>Bacteria division Kazan-3B-28</taxon>
    </lineage>
</organism>
<dbReference type="EMBL" id="METD01000001">
    <property type="protein sequence ID" value="OGB73564.1"/>
    <property type="molecule type" value="Genomic_DNA"/>
</dbReference>
<sequence length="319" mass="35754">MHEPSTTCGFCKGTGEVANPAKKAPQDAVDLRLVGKGMVLRAKASKSSDGQLVFCYVINASAKAQETVYCAFTVDVATQVAEKGIQIQNLEGQRRIKLGEASFNCPWLDLSELINLGDEDDVCREHVVIIYPRPDRMSLTSIMSGHQLAVPYQEGKSGGVILAVTNLYRVTGKRIWTEGPMIIRGGPRDTRDNGYWDWDGSPTGFRLLAIEEKQDRIFRDHNRGQLDRLTEKESIHGGNIYSPKFALITLEQGCEIHAHYAERSDEVPYPVVRLKWDGKELSFKEFKHPASRWEFDQERLAELSENKISLNTGASDPKE</sequence>
<protein>
    <submittedName>
        <fullName evidence="1">Uncharacterized protein</fullName>
    </submittedName>
</protein>